<accession>A0A6S7D521</accession>
<protein>
    <submittedName>
        <fullName evidence="1">Uncharacterized protein</fullName>
    </submittedName>
</protein>
<evidence type="ECO:0000313" key="2">
    <source>
        <dbReference type="Proteomes" id="UP000494105"/>
    </source>
</evidence>
<sequence length="153" mass="17035">MTHSLHAWHTSHPLHRILLAALLAALVASVTGCIPYPVYKTTQPAAHATVLDAQSQPLADARVVLISSAFPYGRERFREEAPTAPDGVARFDSKSEWQAESMMLHGAQIYFWNWCVEKPGYETYETLNRDASEFDAKLVVKLPRGDSRPCDAP</sequence>
<dbReference type="AlphaFoldDB" id="A0A6S7D521"/>
<name>A0A6S7D521_9BURK</name>
<dbReference type="EMBL" id="CADILD010000002">
    <property type="protein sequence ID" value="CAB3875659.1"/>
    <property type="molecule type" value="Genomic_DNA"/>
</dbReference>
<reference evidence="1 2" key="1">
    <citation type="submission" date="2020-04" db="EMBL/GenBank/DDBJ databases">
        <authorList>
            <person name="De Canck E."/>
        </authorList>
    </citation>
    <scope>NUCLEOTIDE SEQUENCE [LARGE SCALE GENOMIC DNA]</scope>
    <source>
        <strain evidence="1 2">LMG 1861</strain>
    </source>
</reference>
<proteinExistence type="predicted"/>
<evidence type="ECO:0000313" key="1">
    <source>
        <dbReference type="EMBL" id="CAB3875659.1"/>
    </source>
</evidence>
<organism evidence="1 2">
    <name type="scientific">Achromobacter piechaudii</name>
    <dbReference type="NCBI Taxonomy" id="72556"/>
    <lineage>
        <taxon>Bacteria</taxon>
        <taxon>Pseudomonadati</taxon>
        <taxon>Pseudomonadota</taxon>
        <taxon>Betaproteobacteria</taxon>
        <taxon>Burkholderiales</taxon>
        <taxon>Alcaligenaceae</taxon>
        <taxon>Achromobacter</taxon>
    </lineage>
</organism>
<gene>
    <name evidence="1" type="ORF">LMG1861_03002</name>
</gene>
<dbReference type="Proteomes" id="UP000494105">
    <property type="component" value="Unassembled WGS sequence"/>
</dbReference>